<dbReference type="EMBL" id="RCSS01000138">
    <property type="protein sequence ID" value="RVD92820.1"/>
    <property type="molecule type" value="Genomic_DNA"/>
</dbReference>
<reference evidence="2 3" key="1">
    <citation type="submission" date="2018-10" db="EMBL/GenBank/DDBJ databases">
        <title>Draft genome sequence of the microsporidian Tubulinosema ratisbonensis.</title>
        <authorList>
            <person name="Polonais V."/>
            <person name="Peyretaillade E."/>
            <person name="Niehus S."/>
            <person name="Wawrzyniak I."/>
            <person name="Franchet A."/>
            <person name="Gaspin C."/>
            <person name="Reichstadt M."/>
            <person name="Belser C."/>
            <person name="Labadie K."/>
            <person name="Delbac F."/>
            <person name="Ferrandon D."/>
        </authorList>
    </citation>
    <scope>NUCLEOTIDE SEQUENCE [LARGE SCALE GENOMIC DNA]</scope>
    <source>
        <strain evidence="2 3">Franzen</strain>
    </source>
</reference>
<proteinExistence type="predicted"/>
<feature type="transmembrane region" description="Helical" evidence="1">
    <location>
        <begin position="244"/>
        <end position="264"/>
    </location>
</feature>
<keyword evidence="1" id="KW-0472">Membrane</keyword>
<evidence type="ECO:0000313" key="3">
    <source>
        <dbReference type="Proteomes" id="UP000282876"/>
    </source>
</evidence>
<dbReference type="VEuPathDB" id="MicrosporidiaDB:TUBRATIS_006670"/>
<organism evidence="2 3">
    <name type="scientific">Tubulinosema ratisbonensis</name>
    <dbReference type="NCBI Taxonomy" id="291195"/>
    <lineage>
        <taxon>Eukaryota</taxon>
        <taxon>Fungi</taxon>
        <taxon>Fungi incertae sedis</taxon>
        <taxon>Microsporidia</taxon>
        <taxon>Tubulinosematoidea</taxon>
        <taxon>Tubulinosematidae</taxon>
        <taxon>Tubulinosema</taxon>
    </lineage>
</organism>
<sequence length="293" mass="35093">MNCISQRKRKKFVNNRHQNDPLIYEQNIKGNNLIKNITNIDNFLIMFLLLFLSNRILHICAYWKIAVLYFPFLLLIYFLQFLILKFRTFKILSISELQCILSEFFSLFHLALNVFLLFFKLVIVCILYYKHFYKDEKKIDFINLHVAYFISYFFTILFLIHSIFYKIKIYIESAKPIYYLGCLLYIIISSGVIFISYNCGDVFIIAIVFSILIAVFIFCKIIAIKNIICDPVMKEVMFFYSGRAIFLINFLFSRFYLELCLVLFSPKLYFSHFLLEKEYYILCKNSLMQSSKN</sequence>
<keyword evidence="1" id="KW-1133">Transmembrane helix</keyword>
<dbReference type="Proteomes" id="UP000282876">
    <property type="component" value="Unassembled WGS sequence"/>
</dbReference>
<feature type="transmembrane region" description="Helical" evidence="1">
    <location>
        <begin position="39"/>
        <end position="57"/>
    </location>
</feature>
<feature type="transmembrane region" description="Helical" evidence="1">
    <location>
        <begin position="177"/>
        <end position="197"/>
    </location>
</feature>
<evidence type="ECO:0000256" key="1">
    <source>
        <dbReference type="SAM" id="Phobius"/>
    </source>
</evidence>
<gene>
    <name evidence="2" type="ORF">TUBRATIS_006670</name>
</gene>
<feature type="transmembrane region" description="Helical" evidence="1">
    <location>
        <begin position="63"/>
        <end position="84"/>
    </location>
</feature>
<accession>A0A437ANR7</accession>
<comment type="caution">
    <text evidence="2">The sequence shown here is derived from an EMBL/GenBank/DDBJ whole genome shotgun (WGS) entry which is preliminary data.</text>
</comment>
<keyword evidence="3" id="KW-1185">Reference proteome</keyword>
<protein>
    <submittedName>
        <fullName evidence="2">Uncharacterized protein</fullName>
    </submittedName>
</protein>
<evidence type="ECO:0000313" key="2">
    <source>
        <dbReference type="EMBL" id="RVD92820.1"/>
    </source>
</evidence>
<dbReference type="AlphaFoldDB" id="A0A437ANR7"/>
<feature type="transmembrane region" description="Helical" evidence="1">
    <location>
        <begin position="104"/>
        <end position="129"/>
    </location>
</feature>
<keyword evidence="1" id="KW-0812">Transmembrane</keyword>
<feature type="transmembrane region" description="Helical" evidence="1">
    <location>
        <begin position="203"/>
        <end position="223"/>
    </location>
</feature>
<feature type="transmembrane region" description="Helical" evidence="1">
    <location>
        <begin position="141"/>
        <end position="165"/>
    </location>
</feature>
<name>A0A437ANR7_9MICR</name>